<dbReference type="SMART" id="SM00407">
    <property type="entry name" value="IGc1"/>
    <property type="match status" value="1"/>
</dbReference>
<feature type="region of interest" description="Disordered" evidence="2">
    <location>
        <begin position="1"/>
        <end position="23"/>
    </location>
</feature>
<dbReference type="PROSITE" id="PS50835">
    <property type="entry name" value="IG_LIKE"/>
    <property type="match status" value="1"/>
</dbReference>
<dbReference type="AlphaFoldDB" id="A0A3Q3F2P6"/>
<dbReference type="InterPro" id="IPR003597">
    <property type="entry name" value="Ig_C1-set"/>
</dbReference>
<dbReference type="Gene3D" id="2.60.40.10">
    <property type="entry name" value="Immunoglobulins"/>
    <property type="match status" value="1"/>
</dbReference>
<organism evidence="4 5">
    <name type="scientific">Labrus bergylta</name>
    <name type="common">ballan wrasse</name>
    <dbReference type="NCBI Taxonomy" id="56723"/>
    <lineage>
        <taxon>Eukaryota</taxon>
        <taxon>Metazoa</taxon>
        <taxon>Chordata</taxon>
        <taxon>Craniata</taxon>
        <taxon>Vertebrata</taxon>
        <taxon>Euteleostomi</taxon>
        <taxon>Actinopterygii</taxon>
        <taxon>Neopterygii</taxon>
        <taxon>Teleostei</taxon>
        <taxon>Neoteleostei</taxon>
        <taxon>Acanthomorphata</taxon>
        <taxon>Eupercaria</taxon>
        <taxon>Labriformes</taxon>
        <taxon>Labridae</taxon>
        <taxon>Labrus</taxon>
    </lineage>
</organism>
<accession>A0A3Q3F2P6</accession>
<name>A0A3Q3F2P6_9LABR</name>
<keyword evidence="1" id="KW-0393">Immunoglobulin domain</keyword>
<evidence type="ECO:0000256" key="2">
    <source>
        <dbReference type="SAM" id="MobiDB-lite"/>
    </source>
</evidence>
<evidence type="ECO:0000313" key="4">
    <source>
        <dbReference type="Ensembl" id="ENSLBEP00000013899.1"/>
    </source>
</evidence>
<reference evidence="4" key="2">
    <citation type="submission" date="2025-09" db="UniProtKB">
        <authorList>
            <consortium name="Ensembl"/>
        </authorList>
    </citation>
    <scope>IDENTIFICATION</scope>
</reference>
<dbReference type="InterPro" id="IPR013783">
    <property type="entry name" value="Ig-like_fold"/>
</dbReference>
<keyword evidence="5" id="KW-1185">Reference proteome</keyword>
<evidence type="ECO:0000313" key="5">
    <source>
        <dbReference type="Proteomes" id="UP000261660"/>
    </source>
</evidence>
<dbReference type="InParanoid" id="A0A3Q3F2P6"/>
<dbReference type="InterPro" id="IPR036179">
    <property type="entry name" value="Ig-like_dom_sf"/>
</dbReference>
<sequence length="151" mass="16880">MRYFDLRNKKRGRGGKPSPKECGHQSKTIVCVASGFYPDHVSFSWTDKEGEVSSGVATDSEAVLEEGKTYVMSSRLRVSAEEWNNPDNEFTCTVRFFDGDKTVPYSASVKGIEGNNLILHLLEKQTHCFYGAFVAFLLLKFQVSSSLNPLL</sequence>
<dbReference type="InterPro" id="IPR007110">
    <property type="entry name" value="Ig-like_dom"/>
</dbReference>
<dbReference type="InterPro" id="IPR050380">
    <property type="entry name" value="Immune_Resp_Modulators"/>
</dbReference>
<dbReference type="Proteomes" id="UP000261660">
    <property type="component" value="Unplaced"/>
</dbReference>
<evidence type="ECO:0000259" key="3">
    <source>
        <dbReference type="PROSITE" id="PS50835"/>
    </source>
</evidence>
<dbReference type="PANTHER" id="PTHR23411">
    <property type="entry name" value="TAPASIN"/>
    <property type="match status" value="1"/>
</dbReference>
<protein>
    <recommendedName>
        <fullName evidence="3">Ig-like domain-containing protein</fullName>
    </recommendedName>
</protein>
<dbReference type="Pfam" id="PF07654">
    <property type="entry name" value="C1-set"/>
    <property type="match status" value="1"/>
</dbReference>
<dbReference type="Ensembl" id="ENSLBET00000014683.1">
    <property type="protein sequence ID" value="ENSLBEP00000013899.1"/>
    <property type="gene ID" value="ENSLBEG00000010780.1"/>
</dbReference>
<evidence type="ECO:0000256" key="1">
    <source>
        <dbReference type="ARBA" id="ARBA00023319"/>
    </source>
</evidence>
<dbReference type="STRING" id="56723.ENSLBEP00000013899"/>
<reference evidence="4" key="1">
    <citation type="submission" date="2025-08" db="UniProtKB">
        <authorList>
            <consortium name="Ensembl"/>
        </authorList>
    </citation>
    <scope>IDENTIFICATION</scope>
</reference>
<proteinExistence type="predicted"/>
<dbReference type="GeneTree" id="ENSGT01030000234920"/>
<feature type="domain" description="Ig-like" evidence="3">
    <location>
        <begin position="23"/>
        <end position="110"/>
    </location>
</feature>
<dbReference type="SUPFAM" id="SSF48726">
    <property type="entry name" value="Immunoglobulin"/>
    <property type="match status" value="1"/>
</dbReference>